<dbReference type="AlphaFoldDB" id="A0A2Z7D318"/>
<feature type="compositionally biased region" description="Basic and acidic residues" evidence="1">
    <location>
        <begin position="194"/>
        <end position="209"/>
    </location>
</feature>
<name>A0A2Z7D318_9LAMI</name>
<accession>A0A2Z7D318</accession>
<evidence type="ECO:0000256" key="1">
    <source>
        <dbReference type="SAM" id="MobiDB-lite"/>
    </source>
</evidence>
<dbReference type="EMBL" id="KQ991637">
    <property type="protein sequence ID" value="KZV51424.1"/>
    <property type="molecule type" value="Genomic_DNA"/>
</dbReference>
<keyword evidence="3" id="KW-1185">Reference proteome</keyword>
<sequence>MVITKDVFAETFGLMYEGMVGFLDLPAQALAKMRMRFSSTDFPFRTPNKKREMKIEYRLLHDIVAKALCAEAGSFDLVTSEKFDLMVVISASLKVNWAHVLFQTLVAMVHTPTKQSQGLAVQLSVLIEKFVKADHGESIKLHSLKVLNYKSVLTYMKKNLGVGPVGETIKASCETAGEHKYTADSFQSLTNKPEKEAVVKKKPEKAVEAKKKKKLL</sequence>
<evidence type="ECO:0000313" key="2">
    <source>
        <dbReference type="EMBL" id="KZV51424.1"/>
    </source>
</evidence>
<evidence type="ECO:0000313" key="3">
    <source>
        <dbReference type="Proteomes" id="UP000250235"/>
    </source>
</evidence>
<feature type="region of interest" description="Disordered" evidence="1">
    <location>
        <begin position="194"/>
        <end position="216"/>
    </location>
</feature>
<dbReference type="Proteomes" id="UP000250235">
    <property type="component" value="Unassembled WGS sequence"/>
</dbReference>
<gene>
    <name evidence="2" type="ORF">F511_35846</name>
</gene>
<proteinExistence type="predicted"/>
<reference evidence="2 3" key="1">
    <citation type="journal article" date="2015" name="Proc. Natl. Acad. Sci. U.S.A.">
        <title>The resurrection genome of Boea hygrometrica: A blueprint for survival of dehydration.</title>
        <authorList>
            <person name="Xiao L."/>
            <person name="Yang G."/>
            <person name="Zhang L."/>
            <person name="Yang X."/>
            <person name="Zhao S."/>
            <person name="Ji Z."/>
            <person name="Zhou Q."/>
            <person name="Hu M."/>
            <person name="Wang Y."/>
            <person name="Chen M."/>
            <person name="Xu Y."/>
            <person name="Jin H."/>
            <person name="Xiao X."/>
            <person name="Hu G."/>
            <person name="Bao F."/>
            <person name="Hu Y."/>
            <person name="Wan P."/>
            <person name="Li L."/>
            <person name="Deng X."/>
            <person name="Kuang T."/>
            <person name="Xiang C."/>
            <person name="Zhu J.K."/>
            <person name="Oliver M.J."/>
            <person name="He Y."/>
        </authorList>
    </citation>
    <scope>NUCLEOTIDE SEQUENCE [LARGE SCALE GENOMIC DNA]</scope>
    <source>
        <strain evidence="3">cv. XS01</strain>
    </source>
</reference>
<protein>
    <submittedName>
        <fullName evidence="2">Uncharacterized protein</fullName>
    </submittedName>
</protein>
<organism evidence="2 3">
    <name type="scientific">Dorcoceras hygrometricum</name>
    <dbReference type="NCBI Taxonomy" id="472368"/>
    <lineage>
        <taxon>Eukaryota</taxon>
        <taxon>Viridiplantae</taxon>
        <taxon>Streptophyta</taxon>
        <taxon>Embryophyta</taxon>
        <taxon>Tracheophyta</taxon>
        <taxon>Spermatophyta</taxon>
        <taxon>Magnoliopsida</taxon>
        <taxon>eudicotyledons</taxon>
        <taxon>Gunneridae</taxon>
        <taxon>Pentapetalae</taxon>
        <taxon>asterids</taxon>
        <taxon>lamiids</taxon>
        <taxon>Lamiales</taxon>
        <taxon>Gesneriaceae</taxon>
        <taxon>Didymocarpoideae</taxon>
        <taxon>Trichosporeae</taxon>
        <taxon>Loxocarpinae</taxon>
        <taxon>Dorcoceras</taxon>
    </lineage>
</organism>